<dbReference type="GO" id="GO:0003676">
    <property type="term" value="F:nucleic acid binding"/>
    <property type="evidence" value="ECO:0007669"/>
    <property type="project" value="InterPro"/>
</dbReference>
<dbReference type="RefSeq" id="XP_025420822.1">
    <property type="nucleotide sequence ID" value="XM_025565037.1"/>
</dbReference>
<dbReference type="GeneID" id="112690928"/>
<feature type="region of interest" description="Disordered" evidence="1">
    <location>
        <begin position="255"/>
        <end position="279"/>
    </location>
</feature>
<dbReference type="Gene3D" id="3.30.420.10">
    <property type="entry name" value="Ribonuclease H-like superfamily/Ribonuclease H"/>
    <property type="match status" value="1"/>
</dbReference>
<name>A0A8B8GDS2_9HEMI</name>
<dbReference type="PANTHER" id="PTHR38681:SF1">
    <property type="entry name" value="RETROVIRUS-RELATED POL POLYPROTEIN FROM TRANSPOSON 412-LIKE PROTEIN"/>
    <property type="match status" value="1"/>
</dbReference>
<feature type="compositionally biased region" description="Polar residues" evidence="1">
    <location>
        <begin position="262"/>
        <end position="271"/>
    </location>
</feature>
<evidence type="ECO:0000313" key="3">
    <source>
        <dbReference type="Proteomes" id="UP000694846"/>
    </source>
</evidence>
<dbReference type="AlphaFoldDB" id="A0A8B8GDS2"/>
<dbReference type="Proteomes" id="UP000694846">
    <property type="component" value="Unplaced"/>
</dbReference>
<dbReference type="PANTHER" id="PTHR38681">
    <property type="entry name" value="RETROVIRUS-RELATED POL POLYPROTEIN FROM TRANSPOSON 412-LIKE PROTEIN-RELATED"/>
    <property type="match status" value="1"/>
</dbReference>
<organism evidence="3 4">
    <name type="scientific">Sipha flava</name>
    <name type="common">yellow sugarcane aphid</name>
    <dbReference type="NCBI Taxonomy" id="143950"/>
    <lineage>
        <taxon>Eukaryota</taxon>
        <taxon>Metazoa</taxon>
        <taxon>Ecdysozoa</taxon>
        <taxon>Arthropoda</taxon>
        <taxon>Hexapoda</taxon>
        <taxon>Insecta</taxon>
        <taxon>Pterygota</taxon>
        <taxon>Neoptera</taxon>
        <taxon>Paraneoptera</taxon>
        <taxon>Hemiptera</taxon>
        <taxon>Sternorrhyncha</taxon>
        <taxon>Aphidomorpha</taxon>
        <taxon>Aphidoidea</taxon>
        <taxon>Aphididae</taxon>
        <taxon>Sipha</taxon>
    </lineage>
</organism>
<protein>
    <submittedName>
        <fullName evidence="4">Uncharacterized protein LOC112690928</fullName>
    </submittedName>
</protein>
<dbReference type="FunFam" id="3.30.420.10:FF:000032">
    <property type="entry name" value="Retrovirus-related Pol polyprotein from transposon 297-like Protein"/>
    <property type="match status" value="1"/>
</dbReference>
<dbReference type="InterPro" id="IPR001584">
    <property type="entry name" value="Integrase_cat-core"/>
</dbReference>
<evidence type="ECO:0000313" key="4">
    <source>
        <dbReference type="RefSeq" id="XP_025420822.1"/>
    </source>
</evidence>
<dbReference type="Pfam" id="PF00665">
    <property type="entry name" value="rve"/>
    <property type="match status" value="1"/>
</dbReference>
<dbReference type="InterPro" id="IPR036397">
    <property type="entry name" value="RNaseH_sf"/>
</dbReference>
<keyword evidence="3" id="KW-1185">Reference proteome</keyword>
<feature type="domain" description="Integrase catalytic" evidence="2">
    <location>
        <begin position="1"/>
        <end position="152"/>
    </location>
</feature>
<gene>
    <name evidence="4" type="primary">LOC112690928</name>
</gene>
<reference evidence="4" key="1">
    <citation type="submission" date="2025-08" db="UniProtKB">
        <authorList>
            <consortium name="RefSeq"/>
        </authorList>
    </citation>
    <scope>IDENTIFICATION</scope>
    <source>
        <tissue evidence="4">Whole body</tissue>
    </source>
</reference>
<evidence type="ECO:0000259" key="2">
    <source>
        <dbReference type="PROSITE" id="PS50994"/>
    </source>
</evidence>
<dbReference type="GO" id="GO:0015074">
    <property type="term" value="P:DNA integration"/>
    <property type="evidence" value="ECO:0007669"/>
    <property type="project" value="InterPro"/>
</dbReference>
<proteinExistence type="predicted"/>
<dbReference type="InterPro" id="IPR012337">
    <property type="entry name" value="RNaseH-like_sf"/>
</dbReference>
<accession>A0A8B8GDS2</accession>
<dbReference type="SUPFAM" id="SSF53098">
    <property type="entry name" value="Ribonuclease H-like"/>
    <property type="match status" value="1"/>
</dbReference>
<evidence type="ECO:0000256" key="1">
    <source>
        <dbReference type="SAM" id="MobiDB-lite"/>
    </source>
</evidence>
<dbReference type="PROSITE" id="PS50994">
    <property type="entry name" value="INTEGRASE"/>
    <property type="match status" value="1"/>
</dbReference>
<sequence>MPYSEGFRYCLTCIDRFTRWPEVIPLEDQEAATVARAFYTYWIARFGTPLRITTDQGRQFESCLFKQLNNLTGTNHLRTTAYHPSANGMVERSHRQLKAAIKCHQNNRWTETFPTVFLGILAAWRDDLKSTSAELVYGEPLGLPGEFLTSKDNAAKFDDAAEFNKDLRHHIQQIRPVNGTRHGERKNFVFKDLATTEYVFIRHDGPKNGIQMPYDGPYRVISRNKKTIVIDIKKKKVRVTIDRLKPAYIIVDDHSKEDSSREIQTSTPNTITKEDQRTCSGRRVRFPDRLQVGYA</sequence>
<dbReference type="OrthoDB" id="6623529at2759"/>